<dbReference type="Proteomes" id="UP000005233">
    <property type="component" value="Chromosome"/>
</dbReference>
<accession>H8I6N8</accession>
<name>H8I6N8_METCZ</name>
<keyword evidence="2" id="KW-1185">Reference proteome</keyword>
<evidence type="ECO:0000313" key="2">
    <source>
        <dbReference type="Proteomes" id="UP000005233"/>
    </source>
</evidence>
<proteinExistence type="predicted"/>
<dbReference type="EMBL" id="CP003243">
    <property type="protein sequence ID" value="AFC98930.1"/>
    <property type="molecule type" value="Genomic_DNA"/>
</dbReference>
<gene>
    <name evidence="1" type="ordered locus">Mtc_0159</name>
</gene>
<dbReference type="STRING" id="1041930.Mtc_0159"/>
<dbReference type="GeneID" id="11970920"/>
<reference evidence="1 2" key="1">
    <citation type="journal article" date="2012" name="J. Bacteriol.">
        <title>Complete genome sequence of a thermophilic methanogen, Methanocella conradii HZ254, isolated from Chinese rice field soil.</title>
        <authorList>
            <person name="Lu Z."/>
            <person name="Lu Y."/>
        </authorList>
    </citation>
    <scope>NUCLEOTIDE SEQUENCE [LARGE SCALE GENOMIC DNA]</scope>
    <source>
        <strain evidence="2">DSM 24694 / JCM 17849 / CGMCC 1.5162 / HZ254</strain>
    </source>
</reference>
<dbReference type="KEGG" id="mez:Mtc_0159"/>
<protein>
    <submittedName>
        <fullName evidence="1">Uncharacterized protein</fullName>
    </submittedName>
</protein>
<dbReference type="RefSeq" id="WP_014404769.1">
    <property type="nucleotide sequence ID" value="NC_017034.1"/>
</dbReference>
<dbReference type="AlphaFoldDB" id="H8I6N8"/>
<sequence>MMPVFFLAELDEGGVEELYEALMENEVGCVVDIRLTRGVDLEGALRRLSDLHGRCVDYRWLKVFGNPFFDRDDPVESYEGYLIGMDRELEDLYCLIMERRCCIVDDCADPMRSYRTALGEALKKRYGIAFADLTMAGRLVDRYGGPTIVDRRGR</sequence>
<dbReference type="HOGENOM" id="CLU_1700272_0_0_2"/>
<organism evidence="1 2">
    <name type="scientific">Methanocella conradii (strain DSM 24694 / JCM 17849 / CGMCC 1.5162 / HZ254)</name>
    <dbReference type="NCBI Taxonomy" id="1041930"/>
    <lineage>
        <taxon>Archaea</taxon>
        <taxon>Methanobacteriati</taxon>
        <taxon>Methanobacteriota</taxon>
        <taxon>Stenosarchaea group</taxon>
        <taxon>Methanomicrobia</taxon>
        <taxon>Methanocellales</taxon>
        <taxon>Methanocellaceae</taxon>
        <taxon>Methanocella</taxon>
    </lineage>
</organism>
<evidence type="ECO:0000313" key="1">
    <source>
        <dbReference type="EMBL" id="AFC98930.1"/>
    </source>
</evidence>